<dbReference type="EMBL" id="AP007255">
    <property type="protein sequence ID" value="BAE52462.1"/>
    <property type="molecule type" value="Genomic_DNA"/>
</dbReference>
<evidence type="ECO:0000256" key="1">
    <source>
        <dbReference type="SAM" id="MobiDB-lite"/>
    </source>
</evidence>
<sequence>MQHPGSMNRDQRKGTPMSESTLFQLSRIYAGGWLAGRNSPDTDPADMDSVADRLNPYQAPAESQRWNRGFKDAVLRIQGIRVKSLDRLVGE</sequence>
<name>Q2W113_PARM1</name>
<dbReference type="AlphaFoldDB" id="Q2W113"/>
<dbReference type="HOGENOM" id="CLU_2423438_0_0_5"/>
<gene>
    <name evidence="2" type="ordered locus">amb3658</name>
</gene>
<keyword evidence="3" id="KW-1185">Reference proteome</keyword>
<evidence type="ECO:0000313" key="2">
    <source>
        <dbReference type="EMBL" id="BAE52462.1"/>
    </source>
</evidence>
<feature type="region of interest" description="Disordered" evidence="1">
    <location>
        <begin position="1"/>
        <end position="21"/>
    </location>
</feature>
<organism evidence="2 3">
    <name type="scientific">Paramagnetospirillum magneticum (strain ATCC 700264 / AMB-1)</name>
    <name type="common">Magnetospirillum magneticum</name>
    <dbReference type="NCBI Taxonomy" id="342108"/>
    <lineage>
        <taxon>Bacteria</taxon>
        <taxon>Pseudomonadati</taxon>
        <taxon>Pseudomonadota</taxon>
        <taxon>Alphaproteobacteria</taxon>
        <taxon>Rhodospirillales</taxon>
        <taxon>Magnetospirillaceae</taxon>
        <taxon>Paramagnetospirillum</taxon>
    </lineage>
</organism>
<reference evidence="2 3" key="1">
    <citation type="journal article" date="2005" name="DNA Res.">
        <title>Complete genome sequence of the facultative anaerobic magnetotactic bacterium Magnetospirillum sp. strain AMB-1.</title>
        <authorList>
            <person name="Matsunaga T."/>
            <person name="Okamura Y."/>
            <person name="Fukuda Y."/>
            <person name="Wahyudi A.T."/>
            <person name="Murase Y."/>
            <person name="Takeyama H."/>
        </authorList>
    </citation>
    <scope>NUCLEOTIDE SEQUENCE [LARGE SCALE GENOMIC DNA]</scope>
    <source>
        <strain evidence="3">ATCC 700264 / AMB-1</strain>
    </source>
</reference>
<proteinExistence type="predicted"/>
<dbReference type="STRING" id="342108.amb3658"/>
<dbReference type="KEGG" id="mag:amb3658"/>
<dbReference type="Proteomes" id="UP000007058">
    <property type="component" value="Chromosome"/>
</dbReference>
<protein>
    <submittedName>
        <fullName evidence="2">Uncharacterized protein</fullName>
    </submittedName>
</protein>
<evidence type="ECO:0000313" key="3">
    <source>
        <dbReference type="Proteomes" id="UP000007058"/>
    </source>
</evidence>
<accession>Q2W113</accession>